<feature type="transmembrane region" description="Helical" evidence="1">
    <location>
        <begin position="40"/>
        <end position="58"/>
    </location>
</feature>
<evidence type="ECO:0000256" key="1">
    <source>
        <dbReference type="SAM" id="Phobius"/>
    </source>
</evidence>
<keyword evidence="3" id="KW-1185">Reference proteome</keyword>
<keyword evidence="1" id="KW-0812">Transmembrane</keyword>
<protein>
    <submittedName>
        <fullName evidence="2">Uncharacterized protein</fullName>
    </submittedName>
</protein>
<keyword evidence="1" id="KW-1133">Transmembrane helix</keyword>
<name>A0ABX8KTI5_9CORY</name>
<reference evidence="2 3" key="1">
    <citation type="submission" date="2021-06" db="EMBL/GenBank/DDBJ databases">
        <title>FDA dAtabase for Regulatory Grade micrObial Sequences (FDA-ARGOS): Supporting development and validation of Infectious Disease Dx tests.</title>
        <authorList>
            <person name="Sproer C."/>
            <person name="Gronow S."/>
            <person name="Severitt S."/>
            <person name="Schroder I."/>
            <person name="Tallon L."/>
            <person name="Sadzewicz L."/>
            <person name="Zhao X."/>
            <person name="Boylan J."/>
            <person name="Ott S."/>
            <person name="Bowen H."/>
            <person name="Vavikolanu K."/>
            <person name="Mehta A."/>
            <person name="Aluvathingal J."/>
            <person name="Nadendla S."/>
            <person name="Lowell S."/>
            <person name="Myers T."/>
            <person name="Yan Y."/>
        </authorList>
    </citation>
    <scope>NUCLEOTIDE SEQUENCE [LARGE SCALE GENOMIC DNA]</scope>
    <source>
        <strain evidence="2 3">FDAARGOS 1425</strain>
    </source>
</reference>
<proteinExistence type="predicted"/>
<keyword evidence="1" id="KW-0472">Membrane</keyword>
<evidence type="ECO:0000313" key="2">
    <source>
        <dbReference type="EMBL" id="QXB17575.1"/>
    </source>
</evidence>
<dbReference type="Proteomes" id="UP000683520">
    <property type="component" value="Chromosome"/>
</dbReference>
<dbReference type="RefSeq" id="WP_092101394.1">
    <property type="nucleotide sequence ID" value="NZ_CP047198.1"/>
</dbReference>
<accession>A0ABX8KTI5</accession>
<dbReference type="EMBL" id="CP077302">
    <property type="protein sequence ID" value="QXB17575.1"/>
    <property type="molecule type" value="Genomic_DNA"/>
</dbReference>
<feature type="transmembrane region" description="Helical" evidence="1">
    <location>
        <begin position="7"/>
        <end position="28"/>
    </location>
</feature>
<organism evidence="2 3">
    <name type="scientific">Corynebacterium coyleae</name>
    <dbReference type="NCBI Taxonomy" id="53374"/>
    <lineage>
        <taxon>Bacteria</taxon>
        <taxon>Bacillati</taxon>
        <taxon>Actinomycetota</taxon>
        <taxon>Actinomycetes</taxon>
        <taxon>Mycobacteriales</taxon>
        <taxon>Corynebacteriaceae</taxon>
        <taxon>Corynebacterium</taxon>
    </lineage>
</organism>
<dbReference type="GeneID" id="92749803"/>
<evidence type="ECO:0000313" key="3">
    <source>
        <dbReference type="Proteomes" id="UP000683520"/>
    </source>
</evidence>
<sequence>MKNSIYLPWLLTGLAVATSVGYAIVLALGPPNMTVPVLDFSAKVIGPVGAALIAWAGVSHTVMNTRVQDTAKEWHHDLRWASELCASEKPLDVAIGIAVLGELNDHSLLAPDQVKMVRTISETITGEFLHGIDTALKGVGDDGATR</sequence>
<gene>
    <name evidence="2" type="ORF">I6L55_06405</name>
</gene>